<dbReference type="SUPFAM" id="SSF54791">
    <property type="entry name" value="Eukaryotic type KH-domain (KH-domain type I)"/>
    <property type="match status" value="1"/>
</dbReference>
<dbReference type="PROSITE" id="PS50084">
    <property type="entry name" value="KH_TYPE_1"/>
    <property type="match status" value="1"/>
</dbReference>
<feature type="region of interest" description="Disordered" evidence="18">
    <location>
        <begin position="514"/>
        <end position="593"/>
    </location>
</feature>
<evidence type="ECO:0000256" key="2">
    <source>
        <dbReference type="ARBA" id="ARBA00010382"/>
    </source>
</evidence>
<evidence type="ECO:0000256" key="8">
    <source>
        <dbReference type="ARBA" id="ARBA00022771"/>
    </source>
</evidence>
<evidence type="ECO:0000259" key="19">
    <source>
        <dbReference type="PROSITE" id="PS50158"/>
    </source>
</evidence>
<dbReference type="InterPro" id="IPR032570">
    <property type="entry name" value="SF1-HH"/>
</dbReference>
<name>A0A2J6Q226_9HELO</name>
<dbReference type="InterPro" id="IPR036612">
    <property type="entry name" value="KH_dom_type_1_sf"/>
</dbReference>
<evidence type="ECO:0000256" key="16">
    <source>
        <dbReference type="RuleBase" id="RU367126"/>
    </source>
</evidence>
<keyword evidence="10 15" id="KW-0694">RNA-binding</keyword>
<keyword evidence="7" id="KW-0677">Repeat</keyword>
<keyword evidence="17" id="KW-0175">Coiled coil</keyword>
<feature type="compositionally biased region" description="Basic and acidic residues" evidence="18">
    <location>
        <begin position="450"/>
        <end position="461"/>
    </location>
</feature>
<dbReference type="Gene3D" id="3.30.1370.10">
    <property type="entry name" value="K Homology domain, type 1"/>
    <property type="match status" value="1"/>
</dbReference>
<dbReference type="PROSITE" id="PS50158">
    <property type="entry name" value="ZF_CCHC"/>
    <property type="match status" value="2"/>
</dbReference>
<feature type="compositionally biased region" description="Low complexity" evidence="18">
    <location>
        <begin position="514"/>
        <end position="557"/>
    </location>
</feature>
<dbReference type="InterPro" id="IPR004087">
    <property type="entry name" value="KH_dom"/>
</dbReference>
<organism evidence="20 21">
    <name type="scientific">Hyaloscypha hepaticicola</name>
    <dbReference type="NCBI Taxonomy" id="2082293"/>
    <lineage>
        <taxon>Eukaryota</taxon>
        <taxon>Fungi</taxon>
        <taxon>Dikarya</taxon>
        <taxon>Ascomycota</taxon>
        <taxon>Pezizomycotina</taxon>
        <taxon>Leotiomycetes</taxon>
        <taxon>Helotiales</taxon>
        <taxon>Hyaloscyphaceae</taxon>
        <taxon>Hyaloscypha</taxon>
    </lineage>
</organism>
<feature type="coiled-coil region" evidence="17">
    <location>
        <begin position="271"/>
        <end position="323"/>
    </location>
</feature>
<gene>
    <name evidence="20" type="ORF">NA56DRAFT_749792</name>
</gene>
<dbReference type="InterPro" id="IPR045071">
    <property type="entry name" value="BBP-like"/>
</dbReference>
<feature type="compositionally biased region" description="Gly residues" evidence="18">
    <location>
        <begin position="37"/>
        <end position="46"/>
    </location>
</feature>
<evidence type="ECO:0000313" key="21">
    <source>
        <dbReference type="Proteomes" id="UP000235672"/>
    </source>
</evidence>
<keyword evidence="4 16" id="KW-0507">mRNA processing</keyword>
<dbReference type="SMART" id="SM00343">
    <property type="entry name" value="ZnF_C2HC"/>
    <property type="match status" value="2"/>
</dbReference>
<dbReference type="InterPro" id="IPR001878">
    <property type="entry name" value="Znf_CCHC"/>
</dbReference>
<feature type="compositionally biased region" description="Polar residues" evidence="18">
    <location>
        <begin position="1"/>
        <end position="15"/>
    </location>
</feature>
<keyword evidence="6 16" id="KW-0747">Spliceosome</keyword>
<evidence type="ECO:0000256" key="10">
    <source>
        <dbReference type="ARBA" id="ARBA00022884"/>
    </source>
</evidence>
<dbReference type="GO" id="GO:0048024">
    <property type="term" value="P:regulation of mRNA splicing, via spliceosome"/>
    <property type="evidence" value="ECO:0007669"/>
    <property type="project" value="TreeGrafter"/>
</dbReference>
<evidence type="ECO:0000256" key="6">
    <source>
        <dbReference type="ARBA" id="ARBA00022728"/>
    </source>
</evidence>
<evidence type="ECO:0000256" key="1">
    <source>
        <dbReference type="ARBA" id="ARBA00004123"/>
    </source>
</evidence>
<evidence type="ECO:0000256" key="5">
    <source>
        <dbReference type="ARBA" id="ARBA00022723"/>
    </source>
</evidence>
<evidence type="ECO:0000256" key="9">
    <source>
        <dbReference type="ARBA" id="ARBA00022833"/>
    </source>
</evidence>
<evidence type="ECO:0000256" key="7">
    <source>
        <dbReference type="ARBA" id="ARBA00022737"/>
    </source>
</evidence>
<dbReference type="Proteomes" id="UP000235672">
    <property type="component" value="Unassembled WGS sequence"/>
</dbReference>
<dbReference type="PANTHER" id="PTHR11208">
    <property type="entry name" value="RNA-BINDING PROTEIN RELATED"/>
    <property type="match status" value="1"/>
</dbReference>
<dbReference type="GO" id="GO:0000398">
    <property type="term" value="P:mRNA splicing, via spliceosome"/>
    <property type="evidence" value="ECO:0007669"/>
    <property type="project" value="UniProtKB-UniRule"/>
</dbReference>
<keyword evidence="5 16" id="KW-0479">Metal-binding</keyword>
<dbReference type="InterPro" id="IPR055256">
    <property type="entry name" value="KH_1_KHDC4/BBP-like"/>
</dbReference>
<accession>A0A2J6Q226</accession>
<evidence type="ECO:0000256" key="18">
    <source>
        <dbReference type="SAM" id="MobiDB-lite"/>
    </source>
</evidence>
<dbReference type="OrthoDB" id="6777263at2759"/>
<evidence type="ECO:0000256" key="12">
    <source>
        <dbReference type="ARBA" id="ARBA00023242"/>
    </source>
</evidence>
<keyword evidence="9 16" id="KW-0862">Zinc</keyword>
<evidence type="ECO:0000256" key="14">
    <source>
        <dbReference type="PROSITE-ProRule" id="PRU00047"/>
    </source>
</evidence>
<evidence type="ECO:0000256" key="17">
    <source>
        <dbReference type="SAM" id="Coils"/>
    </source>
</evidence>
<comment type="subcellular location">
    <subcellularLocation>
        <location evidence="1 16">Nucleus</location>
    </subcellularLocation>
</comment>
<dbReference type="FunFam" id="3.30.1370.10:FF:000024">
    <property type="entry name" value="Branchpoint-bridging protein-like protein"/>
    <property type="match status" value="1"/>
</dbReference>
<comment type="similarity">
    <text evidence="2 16">Belongs to the BBP/SF1 family.</text>
</comment>
<keyword evidence="11 16" id="KW-0508">mRNA splicing</keyword>
<protein>
    <recommendedName>
        <fullName evidence="3 16">Branchpoint-bridging protein</fullName>
    </recommendedName>
</protein>
<dbReference type="FunFam" id="4.10.60.10:FF:000030">
    <property type="entry name" value="Branchpoint-bridging protein"/>
    <property type="match status" value="1"/>
</dbReference>
<dbReference type="Gene3D" id="4.10.60.10">
    <property type="entry name" value="Zinc finger, CCHC-type"/>
    <property type="match status" value="1"/>
</dbReference>
<evidence type="ECO:0000256" key="11">
    <source>
        <dbReference type="ARBA" id="ARBA00023187"/>
    </source>
</evidence>
<dbReference type="Pfam" id="PF16275">
    <property type="entry name" value="SF1-HH"/>
    <property type="match status" value="1"/>
</dbReference>
<comment type="function">
    <text evidence="13 16">Necessary for the splicing of pre-mRNA. Has a role in the recognition of the branch site (5'-UACUAAC-3'), the pyrimidine tract and the 3'-splice site at the 3'-end of introns.</text>
</comment>
<evidence type="ECO:0000256" key="3">
    <source>
        <dbReference type="ARBA" id="ARBA00017984"/>
    </source>
</evidence>
<evidence type="ECO:0000313" key="20">
    <source>
        <dbReference type="EMBL" id="PMD20333.1"/>
    </source>
</evidence>
<dbReference type="GO" id="GO:0045131">
    <property type="term" value="F:pre-mRNA branch point binding"/>
    <property type="evidence" value="ECO:0007669"/>
    <property type="project" value="UniProtKB-UniRule"/>
</dbReference>
<keyword evidence="21" id="KW-1185">Reference proteome</keyword>
<dbReference type="GO" id="GO:0008270">
    <property type="term" value="F:zinc ion binding"/>
    <property type="evidence" value="ECO:0007669"/>
    <property type="project" value="UniProtKB-UniRule"/>
</dbReference>
<dbReference type="GO" id="GO:0000243">
    <property type="term" value="C:commitment complex"/>
    <property type="evidence" value="ECO:0007669"/>
    <property type="project" value="UniProtKB-ARBA"/>
</dbReference>
<keyword evidence="12 16" id="KW-0539">Nucleus</keyword>
<feature type="domain" description="CCHC-type" evidence="19">
    <location>
        <begin position="325"/>
        <end position="340"/>
    </location>
</feature>
<dbReference type="CDD" id="cd02395">
    <property type="entry name" value="KH-I_BBP"/>
    <property type="match status" value="1"/>
</dbReference>
<keyword evidence="8 14" id="KW-0863">Zinc-finger</keyword>
<evidence type="ECO:0000256" key="4">
    <source>
        <dbReference type="ARBA" id="ARBA00022664"/>
    </source>
</evidence>
<sequence length="593" mass="63680">MAWRQQGSTGSNNIPLGNKRRFGGAGDSASPQHDGNGYQGSGGSSDGGFKRGRSPIRSEDPSGDGTRRRKKRNRWGDATDNKAAGLMGLPTAIMANMTSEQLEAYTLHLRIEEISQKLRIEDVVPADGDRSPSPPPQYDNFGRRVNTREFRYKKKLEDERHKLIEKAMKVIPNYHPPQDYRRPTKTQEKVYVPVNDYPEINFTFDHTLTLSLRFTKVGLLIGPRGNTLKKMETESGAKIAIRGKGSVKEGKGRSDAAHTSNQEEDLHCLIMADTEEKVNKAKKLIHNIIETAASIPEGQNELKRNQLRELAALNGTLRDDENQACQNCGQIGHRKYDCPEQRNFTANIICRVCGNAGHMARDCPDRQRGANWRNDGPGAPPGPTAGRIGTGDAVDREYEQLMQELSGGAAANGEAPRRIESGPGGGFDQPPQDDVKPWQRGPTGAAAPWQKRDDRGFDSRDAAPTGSAAPWARDRPRGDGRGADPYYAAAGYNAPAAANPAPWAQQAPAYPAAAPYAGYTAPGYSGGYQTQGAPPGLAAPPGLTGAGLSALLQQFAGSPPPPPPASSIPPPPPGNAPPPPPPSDQPPPPPPGN</sequence>
<dbReference type="SMART" id="SM00322">
    <property type="entry name" value="KH"/>
    <property type="match status" value="1"/>
</dbReference>
<evidence type="ECO:0000256" key="13">
    <source>
        <dbReference type="ARBA" id="ARBA00053279"/>
    </source>
</evidence>
<reference evidence="20 21" key="1">
    <citation type="submission" date="2016-05" db="EMBL/GenBank/DDBJ databases">
        <title>A degradative enzymes factory behind the ericoid mycorrhizal symbiosis.</title>
        <authorList>
            <consortium name="DOE Joint Genome Institute"/>
            <person name="Martino E."/>
            <person name="Morin E."/>
            <person name="Grelet G."/>
            <person name="Kuo A."/>
            <person name="Kohler A."/>
            <person name="Daghino S."/>
            <person name="Barry K."/>
            <person name="Choi C."/>
            <person name="Cichocki N."/>
            <person name="Clum A."/>
            <person name="Copeland A."/>
            <person name="Hainaut M."/>
            <person name="Haridas S."/>
            <person name="Labutti K."/>
            <person name="Lindquist E."/>
            <person name="Lipzen A."/>
            <person name="Khouja H.-R."/>
            <person name="Murat C."/>
            <person name="Ohm R."/>
            <person name="Olson A."/>
            <person name="Spatafora J."/>
            <person name="Veneault-Fourrey C."/>
            <person name="Henrissat B."/>
            <person name="Grigoriev I."/>
            <person name="Martin F."/>
            <person name="Perotto S."/>
        </authorList>
    </citation>
    <scope>NUCLEOTIDE SEQUENCE [LARGE SCALE GENOMIC DNA]</scope>
    <source>
        <strain evidence="20 21">UAMH 7357</strain>
    </source>
</reference>
<dbReference type="GO" id="GO:0003729">
    <property type="term" value="F:mRNA binding"/>
    <property type="evidence" value="ECO:0007669"/>
    <property type="project" value="TreeGrafter"/>
</dbReference>
<dbReference type="SUPFAM" id="SSF57756">
    <property type="entry name" value="Retrovirus zinc finger-like domains"/>
    <property type="match status" value="1"/>
</dbReference>
<dbReference type="InterPro" id="IPR047086">
    <property type="entry name" value="SF1-HH_sf"/>
</dbReference>
<dbReference type="STRING" id="1745343.A0A2J6Q226"/>
<proteinExistence type="inferred from homology"/>
<evidence type="ECO:0000256" key="15">
    <source>
        <dbReference type="PROSITE-ProRule" id="PRU00117"/>
    </source>
</evidence>
<dbReference type="GO" id="GO:0005829">
    <property type="term" value="C:cytosol"/>
    <property type="evidence" value="ECO:0007669"/>
    <property type="project" value="UniProtKB-ARBA"/>
</dbReference>
<dbReference type="Pfam" id="PF22675">
    <property type="entry name" value="KH-I_KHDC4-BBP"/>
    <property type="match status" value="1"/>
</dbReference>
<feature type="domain" description="CCHC-type" evidence="19">
    <location>
        <begin position="350"/>
        <end position="365"/>
    </location>
</feature>
<dbReference type="AlphaFoldDB" id="A0A2J6Q226"/>
<feature type="compositionally biased region" description="Basic and acidic residues" evidence="18">
    <location>
        <begin position="472"/>
        <end position="482"/>
    </location>
</feature>
<feature type="region of interest" description="Disordered" evidence="18">
    <location>
        <begin position="407"/>
        <end position="487"/>
    </location>
</feature>
<dbReference type="PANTHER" id="PTHR11208:SF45">
    <property type="entry name" value="SPLICING FACTOR 1"/>
    <property type="match status" value="1"/>
</dbReference>
<feature type="region of interest" description="Disordered" evidence="18">
    <location>
        <begin position="367"/>
        <end position="390"/>
    </location>
</feature>
<feature type="compositionally biased region" description="Pro residues" evidence="18">
    <location>
        <begin position="558"/>
        <end position="593"/>
    </location>
</feature>
<dbReference type="Gene3D" id="6.10.140.1790">
    <property type="match status" value="1"/>
</dbReference>
<dbReference type="EMBL" id="KZ613485">
    <property type="protein sequence ID" value="PMD20333.1"/>
    <property type="molecule type" value="Genomic_DNA"/>
</dbReference>
<dbReference type="InterPro" id="IPR036875">
    <property type="entry name" value="Znf_CCHC_sf"/>
</dbReference>
<dbReference type="Pfam" id="PF00098">
    <property type="entry name" value="zf-CCHC"/>
    <property type="match status" value="2"/>
</dbReference>
<feature type="region of interest" description="Disordered" evidence="18">
    <location>
        <begin position="1"/>
        <end position="83"/>
    </location>
</feature>